<feature type="transmembrane region" description="Helical" evidence="6">
    <location>
        <begin position="558"/>
        <end position="579"/>
    </location>
</feature>
<feature type="domain" description="O-antigen ligase-related" evidence="7">
    <location>
        <begin position="444"/>
        <end position="574"/>
    </location>
</feature>
<feature type="transmembrane region" description="Helical" evidence="6">
    <location>
        <begin position="256"/>
        <end position="276"/>
    </location>
</feature>
<gene>
    <name evidence="8" type="ORF">ACIGXA_09130</name>
</gene>
<comment type="caution">
    <text evidence="8">The sequence shown here is derived from an EMBL/GenBank/DDBJ whole genome shotgun (WGS) entry which is preliminary data.</text>
</comment>
<evidence type="ECO:0000256" key="6">
    <source>
        <dbReference type="SAM" id="Phobius"/>
    </source>
</evidence>
<proteinExistence type="predicted"/>
<dbReference type="GO" id="GO:0016874">
    <property type="term" value="F:ligase activity"/>
    <property type="evidence" value="ECO:0007669"/>
    <property type="project" value="UniProtKB-KW"/>
</dbReference>
<feature type="transmembrane region" description="Helical" evidence="6">
    <location>
        <begin position="177"/>
        <end position="195"/>
    </location>
</feature>
<feature type="transmembrane region" description="Helical" evidence="6">
    <location>
        <begin position="227"/>
        <end position="244"/>
    </location>
</feature>
<evidence type="ECO:0000256" key="3">
    <source>
        <dbReference type="ARBA" id="ARBA00022989"/>
    </source>
</evidence>
<dbReference type="PANTHER" id="PTHR37422">
    <property type="entry name" value="TEICHURONIC ACID BIOSYNTHESIS PROTEIN TUAE"/>
    <property type="match status" value="1"/>
</dbReference>
<feature type="transmembrane region" description="Helical" evidence="6">
    <location>
        <begin position="448"/>
        <end position="471"/>
    </location>
</feature>
<feature type="transmembrane region" description="Helical" evidence="6">
    <location>
        <begin position="325"/>
        <end position="343"/>
    </location>
</feature>
<sequence>MSLSEICAVLRRRWYFMVPITLLSLFAGLYLNRTVPVAYQSQSSVALLDSRGVAKLAPTFGNPISNAGGSLIVTADVLIRTLASSDSARDLSTRGVTDPYTVAFAANTSGPLLTLTVTGTDRAKVLNETTTITAFAGEALKALQTEAKVSPVYFVQATPVVLPQVPVSQLKSRYQQVMGVIILGVAAAFALSFVTESIALTRRRRIAGADIDPWPAKRIPRGLWGRRLDATAILTGYMALALFIPSDLALPALGGVGTPANVFALLGLFWYLAAWLTGRIRPAPGTRLPRVAMCVLTVAVLMSYLANAGRSSSHKEILAADRGLIGLLVWVSLVVLVSAGIQTRARLDVLMRRVIVMGTVVAAIGYYDFFTATNIADHINVPGLNTSVAQITAMDRGSFTRPRSTTAQPLEFGGMLAILVPFAIHQAFDPVRKHLSVFRRWGPVAIMGGALPLTVSRTSIIGALLVALIMMPRWTPQRRWSAIGLLIGSVACFKVIIPGLIGTITTLFATFLNNSDSSTQARTVKYSAIVPYLTERPLFGRGFGTFMPDLYFFTDNQYMMTLAEMGALGLVALLTLFIAGIHNGGAIRRLARTESDRELGQAFFASAVVALVISATFDALGFPMFAGIFFLTLGAGGSYLGFIRRDAEAGASDVPAATATPAVAPPATEPRTAAPVRREAESQLVES</sequence>
<evidence type="ECO:0000313" key="8">
    <source>
        <dbReference type="EMBL" id="MFI9100678.1"/>
    </source>
</evidence>
<accession>A0ABW8C2P9</accession>
<dbReference type="RefSeq" id="WP_399646150.1">
    <property type="nucleotide sequence ID" value="NZ_JBITYG010000002.1"/>
</dbReference>
<feature type="transmembrane region" description="Helical" evidence="6">
    <location>
        <begin position="623"/>
        <end position="642"/>
    </location>
</feature>
<evidence type="ECO:0000256" key="4">
    <source>
        <dbReference type="ARBA" id="ARBA00023136"/>
    </source>
</evidence>
<organism evidence="8 9">
    <name type="scientific">Streptomyces fildesensis</name>
    <dbReference type="NCBI Taxonomy" id="375757"/>
    <lineage>
        <taxon>Bacteria</taxon>
        <taxon>Bacillati</taxon>
        <taxon>Actinomycetota</taxon>
        <taxon>Actinomycetes</taxon>
        <taxon>Kitasatosporales</taxon>
        <taxon>Streptomycetaceae</taxon>
        <taxon>Streptomyces</taxon>
    </lineage>
</organism>
<keyword evidence="3 6" id="KW-1133">Transmembrane helix</keyword>
<keyword evidence="9" id="KW-1185">Reference proteome</keyword>
<feature type="transmembrane region" description="Helical" evidence="6">
    <location>
        <begin position="12"/>
        <end position="31"/>
    </location>
</feature>
<keyword evidence="8" id="KW-0436">Ligase</keyword>
<feature type="transmembrane region" description="Helical" evidence="6">
    <location>
        <begin position="483"/>
        <end position="512"/>
    </location>
</feature>
<evidence type="ECO:0000313" key="9">
    <source>
        <dbReference type="Proteomes" id="UP001614394"/>
    </source>
</evidence>
<protein>
    <submittedName>
        <fullName evidence="8">O-antigen ligase family protein</fullName>
    </submittedName>
</protein>
<name>A0ABW8C2P9_9ACTN</name>
<comment type="subcellular location">
    <subcellularLocation>
        <location evidence="1">Membrane</location>
        <topology evidence="1">Multi-pass membrane protein</topology>
    </subcellularLocation>
</comment>
<dbReference type="Proteomes" id="UP001614394">
    <property type="component" value="Unassembled WGS sequence"/>
</dbReference>
<feature type="region of interest" description="Disordered" evidence="5">
    <location>
        <begin position="654"/>
        <end position="687"/>
    </location>
</feature>
<dbReference type="InterPro" id="IPR051533">
    <property type="entry name" value="WaaL-like"/>
</dbReference>
<dbReference type="PANTHER" id="PTHR37422:SF13">
    <property type="entry name" value="LIPOPOLYSACCHARIDE BIOSYNTHESIS PROTEIN PA4999-RELATED"/>
    <property type="match status" value="1"/>
</dbReference>
<dbReference type="Pfam" id="PF04932">
    <property type="entry name" value="Wzy_C"/>
    <property type="match status" value="1"/>
</dbReference>
<keyword evidence="4 6" id="KW-0472">Membrane</keyword>
<evidence type="ECO:0000259" key="7">
    <source>
        <dbReference type="Pfam" id="PF04932"/>
    </source>
</evidence>
<evidence type="ECO:0000256" key="2">
    <source>
        <dbReference type="ARBA" id="ARBA00022692"/>
    </source>
</evidence>
<feature type="transmembrane region" description="Helical" evidence="6">
    <location>
        <begin position="599"/>
        <end position="617"/>
    </location>
</feature>
<evidence type="ECO:0000256" key="5">
    <source>
        <dbReference type="SAM" id="MobiDB-lite"/>
    </source>
</evidence>
<dbReference type="InterPro" id="IPR007016">
    <property type="entry name" value="O-antigen_ligase-rel_domated"/>
</dbReference>
<feature type="transmembrane region" description="Helical" evidence="6">
    <location>
        <begin position="288"/>
        <end position="305"/>
    </location>
</feature>
<evidence type="ECO:0000256" key="1">
    <source>
        <dbReference type="ARBA" id="ARBA00004141"/>
    </source>
</evidence>
<dbReference type="EMBL" id="JBITYG010000002">
    <property type="protein sequence ID" value="MFI9100678.1"/>
    <property type="molecule type" value="Genomic_DNA"/>
</dbReference>
<reference evidence="8 9" key="1">
    <citation type="submission" date="2024-10" db="EMBL/GenBank/DDBJ databases">
        <title>The Natural Products Discovery Center: Release of the First 8490 Sequenced Strains for Exploring Actinobacteria Biosynthetic Diversity.</title>
        <authorList>
            <person name="Kalkreuter E."/>
            <person name="Kautsar S.A."/>
            <person name="Yang D."/>
            <person name="Bader C.D."/>
            <person name="Teijaro C.N."/>
            <person name="Fluegel L."/>
            <person name="Davis C.M."/>
            <person name="Simpson J.R."/>
            <person name="Lauterbach L."/>
            <person name="Steele A.D."/>
            <person name="Gui C."/>
            <person name="Meng S."/>
            <person name="Li G."/>
            <person name="Viehrig K."/>
            <person name="Ye F."/>
            <person name="Su P."/>
            <person name="Kiefer A.F."/>
            <person name="Nichols A."/>
            <person name="Cepeda A.J."/>
            <person name="Yan W."/>
            <person name="Fan B."/>
            <person name="Jiang Y."/>
            <person name="Adhikari A."/>
            <person name="Zheng C.-J."/>
            <person name="Schuster L."/>
            <person name="Cowan T.M."/>
            <person name="Smanski M.J."/>
            <person name="Chevrette M.G."/>
            <person name="De Carvalho L.P.S."/>
            <person name="Shen B."/>
        </authorList>
    </citation>
    <scope>NUCLEOTIDE SEQUENCE [LARGE SCALE GENOMIC DNA]</scope>
    <source>
        <strain evidence="8 9">NPDC053399</strain>
    </source>
</reference>
<keyword evidence="2 6" id="KW-0812">Transmembrane</keyword>